<dbReference type="Gene3D" id="4.10.430.10">
    <property type="entry name" value="Histone-like protein H-NS, C-terminal domain"/>
    <property type="match status" value="1"/>
</dbReference>
<protein>
    <submittedName>
        <fullName evidence="2">H-NS histone family protein</fullName>
    </submittedName>
</protein>
<keyword evidence="3" id="KW-1185">Reference proteome</keyword>
<feature type="domain" description="DNA-binding protein H-NS-like C-terminal" evidence="1">
    <location>
        <begin position="90"/>
        <end position="120"/>
    </location>
</feature>
<evidence type="ECO:0000313" key="2">
    <source>
        <dbReference type="EMBL" id="MYM40166.1"/>
    </source>
</evidence>
<proteinExistence type="predicted"/>
<reference evidence="2 3" key="1">
    <citation type="submission" date="2019-12" db="EMBL/GenBank/DDBJ databases">
        <title>Novel species isolated from a subtropical stream in China.</title>
        <authorList>
            <person name="Lu H."/>
        </authorList>
    </citation>
    <scope>NUCLEOTIDE SEQUENCE [LARGE SCALE GENOMIC DNA]</scope>
    <source>
        <strain evidence="2 3">CY13W</strain>
    </source>
</reference>
<dbReference type="RefSeq" id="WP_161039515.1">
    <property type="nucleotide sequence ID" value="NZ_WWCM01000007.1"/>
</dbReference>
<evidence type="ECO:0000313" key="3">
    <source>
        <dbReference type="Proteomes" id="UP000478090"/>
    </source>
</evidence>
<dbReference type="EMBL" id="WWCM01000007">
    <property type="protein sequence ID" value="MYM40166.1"/>
    <property type="molecule type" value="Genomic_DNA"/>
</dbReference>
<dbReference type="InterPro" id="IPR027444">
    <property type="entry name" value="H-NS_C_dom"/>
</dbReference>
<dbReference type="InterPro" id="IPR037150">
    <property type="entry name" value="H-NS_C_dom_sf"/>
</dbReference>
<dbReference type="Pfam" id="PF00816">
    <property type="entry name" value="Histone_HNS"/>
    <property type="match status" value="1"/>
</dbReference>
<comment type="caution">
    <text evidence="2">The sequence shown here is derived from an EMBL/GenBank/DDBJ whole genome shotgun (WGS) entry which is preliminary data.</text>
</comment>
<gene>
    <name evidence="2" type="ORF">GTP27_12610</name>
</gene>
<accession>A0ABW9VL38</accession>
<evidence type="ECO:0000259" key="1">
    <source>
        <dbReference type="Pfam" id="PF00816"/>
    </source>
</evidence>
<name>A0ABW9VL38_9BURK</name>
<sequence>MNEPTSKRTKSMATATPSYDELQAQIKKLTEQAEAVRKTEIDSVLTDMKAKIEKYSLTADQLGFGAATKKAPKKASSSSKEAVVMYKKGDLTWSGAARGRKPKWVMEAQAAGEDIEKYRVK</sequence>
<dbReference type="Proteomes" id="UP000478090">
    <property type="component" value="Unassembled WGS sequence"/>
</dbReference>
<organism evidence="2 3">
    <name type="scientific">Duganella qianjiadongensis</name>
    <dbReference type="NCBI Taxonomy" id="2692176"/>
    <lineage>
        <taxon>Bacteria</taxon>
        <taxon>Pseudomonadati</taxon>
        <taxon>Pseudomonadota</taxon>
        <taxon>Betaproteobacteria</taxon>
        <taxon>Burkholderiales</taxon>
        <taxon>Oxalobacteraceae</taxon>
        <taxon>Telluria group</taxon>
        <taxon>Duganella</taxon>
    </lineage>
</organism>